<evidence type="ECO:0000313" key="11">
    <source>
        <dbReference type="Proteomes" id="UP000198724"/>
    </source>
</evidence>
<dbReference type="EMBL" id="FOOT01000006">
    <property type="protein sequence ID" value="SFH11842.1"/>
    <property type="molecule type" value="Genomic_DNA"/>
</dbReference>
<evidence type="ECO:0000256" key="3">
    <source>
        <dbReference type="ARBA" id="ARBA00022801"/>
    </source>
</evidence>
<evidence type="ECO:0000256" key="2">
    <source>
        <dbReference type="ARBA" id="ARBA00022670"/>
    </source>
</evidence>
<gene>
    <name evidence="10" type="ORF">SAMN05421739_1069</name>
</gene>
<feature type="active site" description="Charge relay system" evidence="5">
    <location>
        <position position="323"/>
    </location>
</feature>
<feature type="compositionally biased region" description="Basic and acidic residues" evidence="7">
    <location>
        <begin position="146"/>
        <end position="157"/>
    </location>
</feature>
<dbReference type="InterPro" id="IPR023828">
    <property type="entry name" value="Peptidase_S8_Ser-AS"/>
</dbReference>
<dbReference type="InterPro" id="IPR010259">
    <property type="entry name" value="S8pro/Inhibitor_I9"/>
</dbReference>
<dbReference type="STRING" id="1436961.SAMN05421739_1069"/>
<dbReference type="Pfam" id="PF00082">
    <property type="entry name" value="Peptidase_S8"/>
    <property type="match status" value="1"/>
</dbReference>
<dbReference type="InterPro" id="IPR036852">
    <property type="entry name" value="Peptidase_S8/S53_dom_sf"/>
</dbReference>
<dbReference type="Gene3D" id="3.40.50.200">
    <property type="entry name" value="Peptidase S8/S53 domain"/>
    <property type="match status" value="1"/>
</dbReference>
<dbReference type="PROSITE" id="PS51892">
    <property type="entry name" value="SUBTILASE"/>
    <property type="match status" value="1"/>
</dbReference>
<feature type="active site" description="Charge relay system" evidence="5">
    <location>
        <position position="290"/>
    </location>
</feature>
<keyword evidence="3 5" id="KW-0378">Hydrolase</keyword>
<reference evidence="11" key="1">
    <citation type="submission" date="2016-10" db="EMBL/GenBank/DDBJ databases">
        <authorList>
            <person name="Varghese N."/>
            <person name="Submissions S."/>
        </authorList>
    </citation>
    <scope>NUCLEOTIDE SEQUENCE [LARGE SCALE GENOMIC DNA]</scope>
    <source>
        <strain evidence="11">LP51</strain>
    </source>
</reference>
<evidence type="ECO:0000256" key="7">
    <source>
        <dbReference type="SAM" id="MobiDB-lite"/>
    </source>
</evidence>
<dbReference type="PANTHER" id="PTHR43806:SF11">
    <property type="entry name" value="CEREVISIN-RELATED"/>
    <property type="match status" value="1"/>
</dbReference>
<dbReference type="SUPFAM" id="SSF54897">
    <property type="entry name" value="Protease propeptides/inhibitors"/>
    <property type="match status" value="1"/>
</dbReference>
<feature type="active site" description="Charge relay system" evidence="5">
    <location>
        <position position="481"/>
    </location>
</feature>
<dbReference type="SUPFAM" id="SSF52743">
    <property type="entry name" value="Subtilisin-like"/>
    <property type="match status" value="1"/>
</dbReference>
<dbReference type="InterPro" id="IPR050131">
    <property type="entry name" value="Peptidase_S8_subtilisin-like"/>
</dbReference>
<dbReference type="PROSITE" id="PS00136">
    <property type="entry name" value="SUBTILASE_ASP"/>
    <property type="match status" value="1"/>
</dbReference>
<feature type="domain" description="Inhibitor I9" evidence="9">
    <location>
        <begin position="53"/>
        <end position="137"/>
    </location>
</feature>
<dbReference type="GO" id="GO:0006508">
    <property type="term" value="P:proteolysis"/>
    <property type="evidence" value="ECO:0007669"/>
    <property type="project" value="UniProtKB-KW"/>
</dbReference>
<feature type="compositionally biased region" description="Gly residues" evidence="7">
    <location>
        <begin position="167"/>
        <end position="191"/>
    </location>
</feature>
<evidence type="ECO:0000259" key="8">
    <source>
        <dbReference type="Pfam" id="PF00082"/>
    </source>
</evidence>
<evidence type="ECO:0000256" key="1">
    <source>
        <dbReference type="ARBA" id="ARBA00011073"/>
    </source>
</evidence>
<name>A0A1I2XEK1_9BACT</name>
<keyword evidence="4 5" id="KW-0720">Serine protease</keyword>
<feature type="region of interest" description="Disordered" evidence="7">
    <location>
        <begin position="146"/>
        <end position="260"/>
    </location>
</feature>
<dbReference type="AlphaFoldDB" id="A0A1I2XEK1"/>
<dbReference type="InterPro" id="IPR022398">
    <property type="entry name" value="Peptidase_S8_His-AS"/>
</dbReference>
<feature type="domain" description="Peptidase S8/S53" evidence="8">
    <location>
        <begin position="281"/>
        <end position="493"/>
    </location>
</feature>
<proteinExistence type="inferred from homology"/>
<sequence length="518" mass="53250">MIRMITPGRTVAFAALASIMTLSGCQKDELMENQFTQPQASFSAQDGQAIEGQYIVVLKNGNTFNTSNGQDFKVSKTEAAMKRDRVLTASKIESKEVQQVYEGVVNGFAARLTPGQLAALRNNPEVAYVEQDRIIALAPKWSEKSEITEKGNGRERNNAVGSSKIDGGNGKGNGDVTGKGNGKGNGKGGGTTEPAPTEPAPTEPAPTEPAPSEPAPSEPAPVEPAPSEPTPTDPAPAEPTPTDPAPVEPAPTNPAPAYSAITPLAGETIPWNIERTGYGDGTGKTIWVIDSGIDTDHPDLNVDIARSFSFIYGNESIEDGYGHGTSVAGIIAAKNNGSGMLGVAANATIVALRVFDDAGAGTVSRAISAVNYVNRNGKPGDVVNMSLGSGISSTLDNAVKTAAANGILFAIAAGNSNVDCAGSSPARVDAPGVYTVSAMDSYHKMWASSNFGASVDFAAPGVNVTTTTRNGSFSGGHYGTSMAAPHVAGILALRGEVLSQGYITGDKDSTPDPIASLK</sequence>
<dbReference type="InterPro" id="IPR037045">
    <property type="entry name" value="S8pro/Inhibitor_I9_sf"/>
</dbReference>
<feature type="compositionally biased region" description="Pro residues" evidence="7">
    <location>
        <begin position="196"/>
        <end position="254"/>
    </location>
</feature>
<dbReference type="PROSITE" id="PS00138">
    <property type="entry name" value="SUBTILASE_SER"/>
    <property type="match status" value="1"/>
</dbReference>
<dbReference type="PROSITE" id="PS51257">
    <property type="entry name" value="PROKAR_LIPOPROTEIN"/>
    <property type="match status" value="1"/>
</dbReference>
<dbReference type="PROSITE" id="PS00137">
    <property type="entry name" value="SUBTILASE_HIS"/>
    <property type="match status" value="1"/>
</dbReference>
<dbReference type="InterPro" id="IPR015500">
    <property type="entry name" value="Peptidase_S8_subtilisin-rel"/>
</dbReference>
<keyword evidence="2 5" id="KW-0645">Protease</keyword>
<dbReference type="RefSeq" id="WP_245756268.1">
    <property type="nucleotide sequence ID" value="NZ_FOOT01000006.1"/>
</dbReference>
<dbReference type="InterPro" id="IPR023827">
    <property type="entry name" value="Peptidase_S8_Asp-AS"/>
</dbReference>
<dbReference type="Pfam" id="PF05922">
    <property type="entry name" value="Inhibitor_I9"/>
    <property type="match status" value="1"/>
</dbReference>
<evidence type="ECO:0000256" key="4">
    <source>
        <dbReference type="ARBA" id="ARBA00022825"/>
    </source>
</evidence>
<organism evidence="10 11">
    <name type="scientific">Pontibacter chinhatensis</name>
    <dbReference type="NCBI Taxonomy" id="1436961"/>
    <lineage>
        <taxon>Bacteria</taxon>
        <taxon>Pseudomonadati</taxon>
        <taxon>Bacteroidota</taxon>
        <taxon>Cytophagia</taxon>
        <taxon>Cytophagales</taxon>
        <taxon>Hymenobacteraceae</taxon>
        <taxon>Pontibacter</taxon>
    </lineage>
</organism>
<protein>
    <submittedName>
        <fullName evidence="10">Serine protease, subtilisin family</fullName>
    </submittedName>
</protein>
<evidence type="ECO:0000313" key="10">
    <source>
        <dbReference type="EMBL" id="SFH11842.1"/>
    </source>
</evidence>
<dbReference type="Gene3D" id="3.30.70.80">
    <property type="entry name" value="Peptidase S8 propeptide/proteinase inhibitor I9"/>
    <property type="match status" value="1"/>
</dbReference>
<evidence type="ECO:0000256" key="6">
    <source>
        <dbReference type="RuleBase" id="RU003355"/>
    </source>
</evidence>
<dbReference type="PRINTS" id="PR00723">
    <property type="entry name" value="SUBTILISIN"/>
</dbReference>
<evidence type="ECO:0000256" key="5">
    <source>
        <dbReference type="PROSITE-ProRule" id="PRU01240"/>
    </source>
</evidence>
<evidence type="ECO:0000259" key="9">
    <source>
        <dbReference type="Pfam" id="PF05922"/>
    </source>
</evidence>
<comment type="similarity">
    <text evidence="1 5 6">Belongs to the peptidase S8 family.</text>
</comment>
<dbReference type="GO" id="GO:0004252">
    <property type="term" value="F:serine-type endopeptidase activity"/>
    <property type="evidence" value="ECO:0007669"/>
    <property type="project" value="UniProtKB-UniRule"/>
</dbReference>
<dbReference type="PANTHER" id="PTHR43806">
    <property type="entry name" value="PEPTIDASE S8"/>
    <property type="match status" value="1"/>
</dbReference>
<dbReference type="Proteomes" id="UP000198724">
    <property type="component" value="Unassembled WGS sequence"/>
</dbReference>
<keyword evidence="11" id="KW-1185">Reference proteome</keyword>
<dbReference type="GO" id="GO:0005615">
    <property type="term" value="C:extracellular space"/>
    <property type="evidence" value="ECO:0007669"/>
    <property type="project" value="TreeGrafter"/>
</dbReference>
<accession>A0A1I2XEK1</accession>
<dbReference type="InterPro" id="IPR000209">
    <property type="entry name" value="Peptidase_S8/S53_dom"/>
</dbReference>